<protein>
    <submittedName>
        <fullName evidence="1">Unannotated protein</fullName>
    </submittedName>
</protein>
<organism evidence="1">
    <name type="scientific">freshwater metagenome</name>
    <dbReference type="NCBI Taxonomy" id="449393"/>
    <lineage>
        <taxon>unclassified sequences</taxon>
        <taxon>metagenomes</taxon>
        <taxon>ecological metagenomes</taxon>
    </lineage>
</organism>
<dbReference type="EMBL" id="CAEZVD010000028">
    <property type="protein sequence ID" value="CAB4619315.1"/>
    <property type="molecule type" value="Genomic_DNA"/>
</dbReference>
<sequence length="168" mass="18881">MTEKKVPKAWLPIDKFETPEEMRFLDMFTELIATGLSFSTRFLLKSEAGYKLIVEARITQTRYSPGEVDIILFAGNGYRDLASVDELNARGYKANSSQPNYWKRTMPGTPAAHIVANYLFSGIKHLVGFNTKMMFIVSTATNQGQKALDSIINKGDMTVDRDWGSITL</sequence>
<reference evidence="1" key="1">
    <citation type="submission" date="2020-05" db="EMBL/GenBank/DDBJ databases">
        <authorList>
            <person name="Chiriac C."/>
            <person name="Salcher M."/>
            <person name="Ghai R."/>
            <person name="Kavagutti S V."/>
        </authorList>
    </citation>
    <scope>NUCLEOTIDE SEQUENCE</scope>
</reference>
<gene>
    <name evidence="1" type="ORF">UFOPK1909_00433</name>
</gene>
<dbReference type="AlphaFoldDB" id="A0A6J6I669"/>
<name>A0A6J6I669_9ZZZZ</name>
<evidence type="ECO:0000313" key="1">
    <source>
        <dbReference type="EMBL" id="CAB4619315.1"/>
    </source>
</evidence>
<proteinExistence type="predicted"/>
<accession>A0A6J6I669</accession>